<dbReference type="EMBL" id="SWBO01000002">
    <property type="protein sequence ID" value="TKC02616.1"/>
    <property type="molecule type" value="Genomic_DNA"/>
</dbReference>
<proteinExistence type="predicted"/>
<gene>
    <name evidence="1" type="ORF">FA045_04905</name>
</gene>
<dbReference type="OrthoDB" id="766726at2"/>
<dbReference type="RefSeq" id="WP_136875053.1">
    <property type="nucleotide sequence ID" value="NZ_SWBO01000002.1"/>
</dbReference>
<sequence length="103" mass="11762">MIVTVVAIFDEFNPHAPLAKVLKERLIRLASELQDVSLKPLTSMPPMDGDIVVYISYNLKYTVRWRIANDVPDYIEKEVAHICALKGYIVWKTTTVNMLKGKN</sequence>
<organism evidence="1 2">
    <name type="scientific">Pedobacter cryotolerans</name>
    <dbReference type="NCBI Taxonomy" id="2571270"/>
    <lineage>
        <taxon>Bacteria</taxon>
        <taxon>Pseudomonadati</taxon>
        <taxon>Bacteroidota</taxon>
        <taxon>Sphingobacteriia</taxon>
        <taxon>Sphingobacteriales</taxon>
        <taxon>Sphingobacteriaceae</taxon>
        <taxon>Pedobacter</taxon>
    </lineage>
</organism>
<keyword evidence="2" id="KW-1185">Reference proteome</keyword>
<dbReference type="Proteomes" id="UP000310477">
    <property type="component" value="Unassembled WGS sequence"/>
</dbReference>
<name>A0A4U1C8G6_9SPHI</name>
<accession>A0A4U1C8G6</accession>
<comment type="caution">
    <text evidence="1">The sequence shown here is derived from an EMBL/GenBank/DDBJ whole genome shotgun (WGS) entry which is preliminary data.</text>
</comment>
<evidence type="ECO:0000313" key="1">
    <source>
        <dbReference type="EMBL" id="TKC02616.1"/>
    </source>
</evidence>
<reference evidence="1 2" key="1">
    <citation type="submission" date="2019-04" db="EMBL/GenBank/DDBJ databases">
        <title>Pedobacter sp. AR-2-6 sp. nov., isolated from Arctic soil.</title>
        <authorList>
            <person name="Dahal R.H."/>
            <person name="Kim D.-U."/>
        </authorList>
    </citation>
    <scope>NUCLEOTIDE SEQUENCE [LARGE SCALE GENOMIC DNA]</scope>
    <source>
        <strain evidence="1 2">AR-2-6</strain>
    </source>
</reference>
<dbReference type="AlphaFoldDB" id="A0A4U1C8G6"/>
<protein>
    <submittedName>
        <fullName evidence="1">Uncharacterized protein</fullName>
    </submittedName>
</protein>
<evidence type="ECO:0000313" key="2">
    <source>
        <dbReference type="Proteomes" id="UP000310477"/>
    </source>
</evidence>